<proteinExistence type="predicted"/>
<dbReference type="KEGG" id="tum:CBW65_13545"/>
<sequence>MRLATEEAKIAHLLRRTGFAAPGTTTVAKSRRVAAVVEQILTAPPEAPQPPMSMIWEKNEVQDLTLWWLGQMMKSKHPLQEKMTLFWHGHFTSGIQKVKRPDFMARQNMLLRRHALGNIRKLAYEVSIDPAMMIWLDNNANIKAAPNENFSRELMELFLLGVGNYTERDVQEAARALTGWRLNRKDPLGPQTVTFSEFNHDEGRKTILGKSGDYNLQETLEILVRHPACAKLLATKLWEYFTYPNPEPHVLKPVIDAFTKSNFELTALLRAMFNSEAFYSDRAYRARVKSPVEYIIGILGLFPGLELQEKHQMMTLQALHLMGQDLFDPPNVAGWPSGAAWLSSSMMFARFNYAEVMAENVPLQGWPSAEQLDLCLKRVGLQDLSKQTRGQIEHYLKQTKATGEKKLRGLLHLLFISPEAQTL</sequence>
<dbReference type="AlphaFoldDB" id="A0A1Y0IPI6"/>
<dbReference type="RefSeq" id="WP_087457308.1">
    <property type="nucleotide sequence ID" value="NZ_CP021434.1"/>
</dbReference>
<dbReference type="InterPro" id="IPR014917">
    <property type="entry name" value="DUF1800"/>
</dbReference>
<name>A0A1Y0IPI6_9BACL</name>
<dbReference type="Pfam" id="PF08811">
    <property type="entry name" value="DUF1800"/>
    <property type="match status" value="1"/>
</dbReference>
<organism evidence="1 2">
    <name type="scientific">Tumebacillus avium</name>
    <dbReference type="NCBI Taxonomy" id="1903704"/>
    <lineage>
        <taxon>Bacteria</taxon>
        <taxon>Bacillati</taxon>
        <taxon>Bacillota</taxon>
        <taxon>Bacilli</taxon>
        <taxon>Bacillales</taxon>
        <taxon>Alicyclobacillaceae</taxon>
        <taxon>Tumebacillus</taxon>
    </lineage>
</organism>
<reference evidence="2" key="1">
    <citation type="submission" date="2017-05" db="EMBL/GenBank/DDBJ databases">
        <authorList>
            <person name="Sung H."/>
        </authorList>
    </citation>
    <scope>NUCLEOTIDE SEQUENCE [LARGE SCALE GENOMIC DNA]</scope>
    <source>
        <strain evidence="2">AR23208</strain>
    </source>
</reference>
<dbReference type="EMBL" id="CP021434">
    <property type="protein sequence ID" value="ARU61939.1"/>
    <property type="molecule type" value="Genomic_DNA"/>
</dbReference>
<accession>A0A1Y0IPI6</accession>
<evidence type="ECO:0000313" key="2">
    <source>
        <dbReference type="Proteomes" id="UP000195437"/>
    </source>
</evidence>
<evidence type="ECO:0000313" key="1">
    <source>
        <dbReference type="EMBL" id="ARU61939.1"/>
    </source>
</evidence>
<dbReference type="OrthoDB" id="9772295at2"/>
<dbReference type="Proteomes" id="UP000195437">
    <property type="component" value="Chromosome"/>
</dbReference>
<protein>
    <recommendedName>
        <fullName evidence="3">DUF1800 domain-containing protein</fullName>
    </recommendedName>
</protein>
<gene>
    <name evidence="1" type="ORF">CBW65_13545</name>
</gene>
<keyword evidence="2" id="KW-1185">Reference proteome</keyword>
<evidence type="ECO:0008006" key="3">
    <source>
        <dbReference type="Google" id="ProtNLM"/>
    </source>
</evidence>